<dbReference type="FunFam" id="3.40.1190.20:FF:000003">
    <property type="entry name" value="Phosphomethylpyrimidine kinase ThiD"/>
    <property type="match status" value="1"/>
</dbReference>
<reference evidence="11 12" key="1">
    <citation type="journal article" date="2016" name="Int. J. Syst. Evol. Microbiol.">
        <title>Tessaracoccus flavus sp. nov., isolated from the drainage system of a lindane-producing factory.</title>
        <authorList>
            <person name="Kumari R."/>
            <person name="Singh P."/>
            <person name="Schumann P."/>
            <person name="Lal R."/>
        </authorList>
    </citation>
    <scope>NUCLEOTIDE SEQUENCE [LARGE SCALE GENOMIC DNA]</scope>
    <source>
        <strain evidence="11 12">RP1T</strain>
    </source>
</reference>
<feature type="compositionally biased region" description="Basic and acidic residues" evidence="10">
    <location>
        <begin position="270"/>
        <end position="280"/>
    </location>
</feature>
<dbReference type="RefSeq" id="WP_077343490.1">
    <property type="nucleotide sequence ID" value="NZ_CP019605.1"/>
</dbReference>
<dbReference type="PANTHER" id="PTHR20858:SF17">
    <property type="entry name" value="HYDROXYMETHYLPYRIMIDINE_PHOSPHOMETHYLPYRIMIDINE KINASE THI20-RELATED"/>
    <property type="match status" value="1"/>
</dbReference>
<dbReference type="InterPro" id="IPR029056">
    <property type="entry name" value="Ribokinase-like"/>
</dbReference>
<evidence type="ECO:0000313" key="11">
    <source>
        <dbReference type="EMBL" id="AQP45406.1"/>
    </source>
</evidence>
<feature type="region of interest" description="Disordered" evidence="10">
    <location>
        <begin position="258"/>
        <end position="280"/>
    </location>
</feature>
<evidence type="ECO:0000256" key="7">
    <source>
        <dbReference type="ARBA" id="ARBA00022777"/>
    </source>
</evidence>
<gene>
    <name evidence="11" type="ORF">RPIT_11845</name>
</gene>
<evidence type="ECO:0000256" key="10">
    <source>
        <dbReference type="SAM" id="MobiDB-lite"/>
    </source>
</evidence>
<comment type="function">
    <text evidence="3">Catalyzes the phosphorylation of hydroxymethylpyrimidine phosphate (HMP-P) to HMP-PP, and of HMP to HMP-P.</text>
</comment>
<accession>A0A1Q2CH14</accession>
<dbReference type="STRING" id="1610493.RPIT_11845"/>
<dbReference type="GO" id="GO:0009229">
    <property type="term" value="P:thiamine diphosphate biosynthetic process"/>
    <property type="evidence" value="ECO:0007669"/>
    <property type="project" value="UniProtKB-UniPathway"/>
</dbReference>
<keyword evidence="9" id="KW-0784">Thiamine biosynthesis</keyword>
<dbReference type="UniPathway" id="UPA00060">
    <property type="reaction ID" value="UER00138"/>
</dbReference>
<dbReference type="AlphaFoldDB" id="A0A1Q2CH14"/>
<keyword evidence="6" id="KW-0547">Nucleotide-binding</keyword>
<sequence>MNPTVTLSIAGSDPSGGAGIQADLKTFAALGVYGTAALAGLTVQNTQGVLDARPVEPEFVRAQVTAVLDDLPVAATKLGMLSNAAVASAVADLLEERREDFGVVVLDPVMVATSGDRLLDDDATSVVRGRLMRLADIITPNVPEAAVLLGGAPATDEKGIIAQARGLVAAGARAALVKGGHLTDTTLTDAFAHGDQIAILTGPRIATRNTHGTGCTLSSAIAAFAALRGDTTASGVSLEAVEQARDYLMRALESGSSWQLSRTPGSGHGPVDHAVDQREG</sequence>
<name>A0A1Q2CH14_9ACTN</name>
<dbReference type="NCBIfam" id="TIGR00097">
    <property type="entry name" value="HMP-P_kinase"/>
    <property type="match status" value="1"/>
</dbReference>
<dbReference type="Gene3D" id="3.40.1190.20">
    <property type="match status" value="1"/>
</dbReference>
<evidence type="ECO:0000256" key="8">
    <source>
        <dbReference type="ARBA" id="ARBA00022840"/>
    </source>
</evidence>
<keyword evidence="12" id="KW-1185">Reference proteome</keyword>
<dbReference type="GO" id="GO:0005524">
    <property type="term" value="F:ATP binding"/>
    <property type="evidence" value="ECO:0007669"/>
    <property type="project" value="UniProtKB-KW"/>
</dbReference>
<dbReference type="KEGG" id="tfl:RPIT_11845"/>
<dbReference type="OrthoDB" id="34166at2"/>
<dbReference type="GO" id="GO:0009228">
    <property type="term" value="P:thiamine biosynthetic process"/>
    <property type="evidence" value="ECO:0007669"/>
    <property type="project" value="UniProtKB-KW"/>
</dbReference>
<protein>
    <submittedName>
        <fullName evidence="11">Bifunctional hydroxymethylpyrimidine kinase/phosphomethylpyrimidine kinase</fullName>
    </submittedName>
</protein>
<evidence type="ECO:0000256" key="5">
    <source>
        <dbReference type="ARBA" id="ARBA00022679"/>
    </source>
</evidence>
<dbReference type="GO" id="GO:0005829">
    <property type="term" value="C:cytosol"/>
    <property type="evidence" value="ECO:0007669"/>
    <property type="project" value="TreeGrafter"/>
</dbReference>
<dbReference type="SUPFAM" id="SSF53613">
    <property type="entry name" value="Ribokinase-like"/>
    <property type="match status" value="1"/>
</dbReference>
<dbReference type="InterPro" id="IPR004399">
    <property type="entry name" value="HMP/HMP-P_kinase_dom"/>
</dbReference>
<dbReference type="Proteomes" id="UP000188324">
    <property type="component" value="Chromosome"/>
</dbReference>
<dbReference type="CDD" id="cd01169">
    <property type="entry name" value="HMPP_kinase"/>
    <property type="match status" value="1"/>
</dbReference>
<evidence type="ECO:0000256" key="9">
    <source>
        <dbReference type="ARBA" id="ARBA00022977"/>
    </source>
</evidence>
<evidence type="ECO:0000256" key="3">
    <source>
        <dbReference type="ARBA" id="ARBA00003848"/>
    </source>
</evidence>
<evidence type="ECO:0000313" key="12">
    <source>
        <dbReference type="Proteomes" id="UP000188324"/>
    </source>
</evidence>
<dbReference type="GO" id="GO:0008902">
    <property type="term" value="F:hydroxymethylpyrimidine kinase activity"/>
    <property type="evidence" value="ECO:0007669"/>
    <property type="project" value="UniProtKB-EC"/>
</dbReference>
<comment type="pathway">
    <text evidence="4">Cofactor biosynthesis; thiamine diphosphate biosynthesis; 4-amino-2-methyl-5-diphosphomethylpyrimidine from 5-amino-1-(5-phospho-D-ribosyl)imidazole: step 3/3.</text>
</comment>
<dbReference type="InterPro" id="IPR013749">
    <property type="entry name" value="PM/HMP-P_kinase-1"/>
</dbReference>
<evidence type="ECO:0000256" key="1">
    <source>
        <dbReference type="ARBA" id="ARBA00000151"/>
    </source>
</evidence>
<dbReference type="GO" id="GO:0008972">
    <property type="term" value="F:phosphomethylpyrimidine kinase activity"/>
    <property type="evidence" value="ECO:0007669"/>
    <property type="project" value="UniProtKB-EC"/>
</dbReference>
<organism evidence="11 12">
    <name type="scientific">Tessaracoccus flavus</name>
    <dbReference type="NCBI Taxonomy" id="1610493"/>
    <lineage>
        <taxon>Bacteria</taxon>
        <taxon>Bacillati</taxon>
        <taxon>Actinomycetota</taxon>
        <taxon>Actinomycetes</taxon>
        <taxon>Propionibacteriales</taxon>
        <taxon>Propionibacteriaceae</taxon>
        <taxon>Tessaracoccus</taxon>
    </lineage>
</organism>
<keyword evidence="7 11" id="KW-0418">Kinase</keyword>
<evidence type="ECO:0000256" key="6">
    <source>
        <dbReference type="ARBA" id="ARBA00022741"/>
    </source>
</evidence>
<keyword evidence="8" id="KW-0067">ATP-binding</keyword>
<evidence type="ECO:0000256" key="4">
    <source>
        <dbReference type="ARBA" id="ARBA00004769"/>
    </source>
</evidence>
<dbReference type="EMBL" id="CP019605">
    <property type="protein sequence ID" value="AQP45406.1"/>
    <property type="molecule type" value="Genomic_DNA"/>
</dbReference>
<dbReference type="PANTHER" id="PTHR20858">
    <property type="entry name" value="PHOSPHOMETHYLPYRIMIDINE KINASE"/>
    <property type="match status" value="1"/>
</dbReference>
<comment type="catalytic activity">
    <reaction evidence="1">
        <text>4-amino-5-hydroxymethyl-2-methylpyrimidine + ATP = 4-amino-2-methyl-5-(phosphooxymethyl)pyrimidine + ADP + H(+)</text>
        <dbReference type="Rhea" id="RHEA:23096"/>
        <dbReference type="ChEBI" id="CHEBI:15378"/>
        <dbReference type="ChEBI" id="CHEBI:16892"/>
        <dbReference type="ChEBI" id="CHEBI:30616"/>
        <dbReference type="ChEBI" id="CHEBI:58354"/>
        <dbReference type="ChEBI" id="CHEBI:456216"/>
        <dbReference type="EC" id="2.7.1.49"/>
    </reaction>
</comment>
<proteinExistence type="predicted"/>
<dbReference type="Pfam" id="PF08543">
    <property type="entry name" value="Phos_pyr_kin"/>
    <property type="match status" value="1"/>
</dbReference>
<evidence type="ECO:0000256" key="2">
    <source>
        <dbReference type="ARBA" id="ARBA00000565"/>
    </source>
</evidence>
<comment type="catalytic activity">
    <reaction evidence="2">
        <text>4-amino-2-methyl-5-(phosphooxymethyl)pyrimidine + ATP = 4-amino-2-methyl-5-(diphosphooxymethyl)pyrimidine + ADP</text>
        <dbReference type="Rhea" id="RHEA:19893"/>
        <dbReference type="ChEBI" id="CHEBI:30616"/>
        <dbReference type="ChEBI" id="CHEBI:57841"/>
        <dbReference type="ChEBI" id="CHEBI:58354"/>
        <dbReference type="ChEBI" id="CHEBI:456216"/>
        <dbReference type="EC" id="2.7.4.7"/>
    </reaction>
</comment>
<keyword evidence="5" id="KW-0808">Transferase</keyword>